<evidence type="ECO:0000313" key="3">
    <source>
        <dbReference type="Proteomes" id="UP000610862"/>
    </source>
</evidence>
<dbReference type="Pfam" id="PF01575">
    <property type="entry name" value="MaoC_dehydratas"/>
    <property type="match status" value="1"/>
</dbReference>
<dbReference type="RefSeq" id="WP_177268617.1">
    <property type="nucleotide sequence ID" value="NZ_JACRTA010000003.1"/>
</dbReference>
<evidence type="ECO:0000313" key="2">
    <source>
        <dbReference type="EMBL" id="MBC8568837.1"/>
    </source>
</evidence>
<gene>
    <name evidence="2" type="ORF">H8692_08710</name>
</gene>
<name>A0A926E7L8_9FIRM</name>
<dbReference type="PANTHER" id="PTHR43664:SF1">
    <property type="entry name" value="BETA-METHYLMALYL-COA DEHYDRATASE"/>
    <property type="match status" value="1"/>
</dbReference>
<dbReference type="InterPro" id="IPR002539">
    <property type="entry name" value="MaoC-like_dom"/>
</dbReference>
<organism evidence="2 3">
    <name type="scientific">Lentihominibacter hominis</name>
    <dbReference type="NCBI Taxonomy" id="2763645"/>
    <lineage>
        <taxon>Bacteria</taxon>
        <taxon>Bacillati</taxon>
        <taxon>Bacillota</taxon>
        <taxon>Clostridia</taxon>
        <taxon>Peptostreptococcales</taxon>
        <taxon>Anaerovoracaceae</taxon>
        <taxon>Lentihominibacter</taxon>
    </lineage>
</organism>
<evidence type="ECO:0000259" key="1">
    <source>
        <dbReference type="Pfam" id="PF01575"/>
    </source>
</evidence>
<dbReference type="Gene3D" id="3.10.129.10">
    <property type="entry name" value="Hotdog Thioesterase"/>
    <property type="match status" value="1"/>
</dbReference>
<dbReference type="EMBL" id="JACRTA010000003">
    <property type="protein sequence ID" value="MBC8568837.1"/>
    <property type="molecule type" value="Genomic_DNA"/>
</dbReference>
<dbReference type="Proteomes" id="UP000610862">
    <property type="component" value="Unassembled WGS sequence"/>
</dbReference>
<reference evidence="2" key="1">
    <citation type="submission" date="2020-08" db="EMBL/GenBank/DDBJ databases">
        <title>Genome public.</title>
        <authorList>
            <person name="Liu C."/>
            <person name="Sun Q."/>
        </authorList>
    </citation>
    <scope>NUCLEOTIDE SEQUENCE</scope>
    <source>
        <strain evidence="2">NSJ-24</strain>
    </source>
</reference>
<comment type="caution">
    <text evidence="2">The sequence shown here is derived from an EMBL/GenBank/DDBJ whole genome shotgun (WGS) entry which is preliminary data.</text>
</comment>
<dbReference type="InterPro" id="IPR029069">
    <property type="entry name" value="HotDog_dom_sf"/>
</dbReference>
<dbReference type="PANTHER" id="PTHR43664">
    <property type="entry name" value="MONOAMINE OXIDASE-RELATED"/>
    <property type="match status" value="1"/>
</dbReference>
<keyword evidence="3" id="KW-1185">Reference proteome</keyword>
<accession>A0A926E7L8</accession>
<protein>
    <submittedName>
        <fullName evidence="2">MaoC family dehydratase N-terminal domain-containing protein</fullName>
    </submittedName>
</protein>
<dbReference type="InterPro" id="IPR052342">
    <property type="entry name" value="MCH/BMMD"/>
</dbReference>
<sequence>MYFDDFTVGDTFELSSVQIDKDKMVEFAKDYDPQKIHMDEDHGRASRFGDIIAPGIMSFMSVWAEFVKSNIIFDNFIAAQNFRIEWLSPVFAGDELTGKVIIRRTQPRNKYNGVVDINLVIFNQDGNKVMDTVTEAILNRRVGEA</sequence>
<feature type="domain" description="MaoC-like" evidence="1">
    <location>
        <begin position="8"/>
        <end position="107"/>
    </location>
</feature>
<dbReference type="AlphaFoldDB" id="A0A926E7L8"/>
<proteinExistence type="predicted"/>
<dbReference type="SUPFAM" id="SSF54637">
    <property type="entry name" value="Thioesterase/thiol ester dehydrase-isomerase"/>
    <property type="match status" value="1"/>
</dbReference>